<dbReference type="InterPro" id="IPR018060">
    <property type="entry name" value="HTH_AraC"/>
</dbReference>
<evidence type="ECO:0000313" key="12">
    <source>
        <dbReference type="Proteomes" id="UP001597541"/>
    </source>
</evidence>
<feature type="domain" description="HTH araC/xylS-type" evidence="9">
    <location>
        <begin position="243"/>
        <end position="341"/>
    </location>
</feature>
<keyword evidence="2" id="KW-0963">Cytoplasm</keyword>
<feature type="modified residue" description="4-aspartylphosphate" evidence="8">
    <location>
        <position position="55"/>
    </location>
</feature>
<dbReference type="CDD" id="cd17536">
    <property type="entry name" value="REC_YesN-like"/>
    <property type="match status" value="1"/>
</dbReference>
<evidence type="ECO:0000256" key="2">
    <source>
        <dbReference type="ARBA" id="ARBA00022490"/>
    </source>
</evidence>
<evidence type="ECO:0000313" key="11">
    <source>
        <dbReference type="EMBL" id="MFD2612289.1"/>
    </source>
</evidence>
<evidence type="ECO:0000256" key="4">
    <source>
        <dbReference type="ARBA" id="ARBA00023012"/>
    </source>
</evidence>
<evidence type="ECO:0000256" key="6">
    <source>
        <dbReference type="ARBA" id="ARBA00023125"/>
    </source>
</evidence>
<comment type="subcellular location">
    <subcellularLocation>
        <location evidence="1">Cytoplasm</location>
    </subcellularLocation>
</comment>
<dbReference type="Pfam" id="PF12833">
    <property type="entry name" value="HTH_18"/>
    <property type="match status" value="1"/>
</dbReference>
<keyword evidence="3 8" id="KW-0597">Phosphoprotein</keyword>
<evidence type="ECO:0000256" key="1">
    <source>
        <dbReference type="ARBA" id="ARBA00004496"/>
    </source>
</evidence>
<dbReference type="InterPro" id="IPR020449">
    <property type="entry name" value="Tscrpt_reg_AraC-type_HTH"/>
</dbReference>
<evidence type="ECO:0000259" key="9">
    <source>
        <dbReference type="PROSITE" id="PS01124"/>
    </source>
</evidence>
<accession>A0ABW5PCW8</accession>
<comment type="caution">
    <text evidence="11">The sequence shown here is derived from an EMBL/GenBank/DDBJ whole genome shotgun (WGS) entry which is preliminary data.</text>
</comment>
<dbReference type="InterPro" id="IPR051552">
    <property type="entry name" value="HptR"/>
</dbReference>
<name>A0ABW5PCW8_9BACL</name>
<sequence length="346" mass="40052">MYRVLIVDDEPIIRQSLAMLVGERHDLVADIRTAENGLEAMETMEKDTPDFVFTDIRMPKMDGIELCRQVSQLGMDLQIVVVSGYGDFEYARQCMSYGVKEYLLKPVSRDKVHHILEKLASVMQKQNLYSCLSITRLEDLADQIEEAIWSLRKDVLAELLDGWHAELCRCEVKPKQKMELLRELYCLLVKRLNGRDVYLFEAKAGCLEGEGIADAYDTFREALDEVCVKLQAKRKGYVKDPVEESKLYIESHLAKESSLEEVAEMLGLNPSYFSQLFKQSTGETFVQYRIRRRMEKAKKLLQLPHYRITDITYEVGYADHPHFTKTFKKYTGLSPTEFRHSLGMDC</sequence>
<dbReference type="RefSeq" id="WP_377601660.1">
    <property type="nucleotide sequence ID" value="NZ_JBHUME010000005.1"/>
</dbReference>
<keyword evidence="7" id="KW-0804">Transcription</keyword>
<keyword evidence="6" id="KW-0238">DNA-binding</keyword>
<evidence type="ECO:0000256" key="5">
    <source>
        <dbReference type="ARBA" id="ARBA00023015"/>
    </source>
</evidence>
<dbReference type="InterPro" id="IPR001789">
    <property type="entry name" value="Sig_transdc_resp-reg_receiver"/>
</dbReference>
<dbReference type="InterPro" id="IPR011006">
    <property type="entry name" value="CheY-like_superfamily"/>
</dbReference>
<evidence type="ECO:0000256" key="8">
    <source>
        <dbReference type="PROSITE-ProRule" id="PRU00169"/>
    </source>
</evidence>
<evidence type="ECO:0000256" key="7">
    <source>
        <dbReference type="ARBA" id="ARBA00023163"/>
    </source>
</evidence>
<dbReference type="EMBL" id="JBHUME010000005">
    <property type="protein sequence ID" value="MFD2612289.1"/>
    <property type="molecule type" value="Genomic_DNA"/>
</dbReference>
<dbReference type="InterPro" id="IPR009057">
    <property type="entry name" value="Homeodomain-like_sf"/>
</dbReference>
<dbReference type="PROSITE" id="PS00041">
    <property type="entry name" value="HTH_ARAC_FAMILY_1"/>
    <property type="match status" value="1"/>
</dbReference>
<dbReference type="PRINTS" id="PR00032">
    <property type="entry name" value="HTHARAC"/>
</dbReference>
<protein>
    <submittedName>
        <fullName evidence="11">Response regulator</fullName>
    </submittedName>
</protein>
<dbReference type="PROSITE" id="PS01124">
    <property type="entry name" value="HTH_ARAC_FAMILY_2"/>
    <property type="match status" value="1"/>
</dbReference>
<dbReference type="SUPFAM" id="SSF52172">
    <property type="entry name" value="CheY-like"/>
    <property type="match status" value="1"/>
</dbReference>
<reference evidence="12" key="1">
    <citation type="journal article" date="2019" name="Int. J. Syst. Evol. Microbiol.">
        <title>The Global Catalogue of Microorganisms (GCM) 10K type strain sequencing project: providing services to taxonomists for standard genome sequencing and annotation.</title>
        <authorList>
            <consortium name="The Broad Institute Genomics Platform"/>
            <consortium name="The Broad Institute Genome Sequencing Center for Infectious Disease"/>
            <person name="Wu L."/>
            <person name="Ma J."/>
        </authorList>
    </citation>
    <scope>NUCLEOTIDE SEQUENCE [LARGE SCALE GENOMIC DNA]</scope>
    <source>
        <strain evidence="12">KCTC 3950</strain>
    </source>
</reference>
<evidence type="ECO:0000259" key="10">
    <source>
        <dbReference type="PROSITE" id="PS50110"/>
    </source>
</evidence>
<organism evidence="11 12">
    <name type="scientific">Paenibacillus gansuensis</name>
    <dbReference type="NCBI Taxonomy" id="306542"/>
    <lineage>
        <taxon>Bacteria</taxon>
        <taxon>Bacillati</taxon>
        <taxon>Bacillota</taxon>
        <taxon>Bacilli</taxon>
        <taxon>Bacillales</taxon>
        <taxon>Paenibacillaceae</taxon>
        <taxon>Paenibacillus</taxon>
    </lineage>
</organism>
<gene>
    <name evidence="11" type="ORF">ACFSUF_07565</name>
</gene>
<keyword evidence="5" id="KW-0805">Transcription regulation</keyword>
<dbReference type="SUPFAM" id="SSF46689">
    <property type="entry name" value="Homeodomain-like"/>
    <property type="match status" value="2"/>
</dbReference>
<dbReference type="Gene3D" id="1.10.10.60">
    <property type="entry name" value="Homeodomain-like"/>
    <property type="match status" value="2"/>
</dbReference>
<dbReference type="PROSITE" id="PS50110">
    <property type="entry name" value="RESPONSE_REGULATORY"/>
    <property type="match status" value="1"/>
</dbReference>
<evidence type="ECO:0000256" key="3">
    <source>
        <dbReference type="ARBA" id="ARBA00022553"/>
    </source>
</evidence>
<dbReference type="InterPro" id="IPR018062">
    <property type="entry name" value="HTH_AraC-typ_CS"/>
</dbReference>
<proteinExistence type="predicted"/>
<dbReference type="Proteomes" id="UP001597541">
    <property type="component" value="Unassembled WGS sequence"/>
</dbReference>
<feature type="domain" description="Response regulatory" evidence="10">
    <location>
        <begin position="3"/>
        <end position="120"/>
    </location>
</feature>
<dbReference type="SMART" id="SM00448">
    <property type="entry name" value="REC"/>
    <property type="match status" value="1"/>
</dbReference>
<dbReference type="Pfam" id="PF00072">
    <property type="entry name" value="Response_reg"/>
    <property type="match status" value="1"/>
</dbReference>
<keyword evidence="12" id="KW-1185">Reference proteome</keyword>
<keyword evidence="4" id="KW-0902">Two-component regulatory system</keyword>
<dbReference type="PANTHER" id="PTHR42713:SF3">
    <property type="entry name" value="TRANSCRIPTIONAL REGULATORY PROTEIN HPTR"/>
    <property type="match status" value="1"/>
</dbReference>
<dbReference type="SMART" id="SM00342">
    <property type="entry name" value="HTH_ARAC"/>
    <property type="match status" value="1"/>
</dbReference>
<dbReference type="PANTHER" id="PTHR42713">
    <property type="entry name" value="HISTIDINE KINASE-RELATED"/>
    <property type="match status" value="1"/>
</dbReference>
<dbReference type="Gene3D" id="3.40.50.2300">
    <property type="match status" value="1"/>
</dbReference>